<dbReference type="InterPro" id="IPR024079">
    <property type="entry name" value="MetalloPept_cat_dom_sf"/>
</dbReference>
<dbReference type="OrthoDB" id="912280at2"/>
<dbReference type="GO" id="GO:0008237">
    <property type="term" value="F:metallopeptidase activity"/>
    <property type="evidence" value="ECO:0007669"/>
    <property type="project" value="InterPro"/>
</dbReference>
<evidence type="ECO:0008006" key="3">
    <source>
        <dbReference type="Google" id="ProtNLM"/>
    </source>
</evidence>
<evidence type="ECO:0000313" key="1">
    <source>
        <dbReference type="EMBL" id="TMR29070.1"/>
    </source>
</evidence>
<dbReference type="AlphaFoldDB" id="A0A5S4GRN6"/>
<accession>A0A5S4GRN6</accession>
<comment type="caution">
    <text evidence="1">The sequence shown here is derived from an EMBL/GenBank/DDBJ whole genome shotgun (WGS) entry which is preliminary data.</text>
</comment>
<dbReference type="Gene3D" id="3.40.390.10">
    <property type="entry name" value="Collagenase (Catalytic Domain)"/>
    <property type="match status" value="1"/>
</dbReference>
<dbReference type="Proteomes" id="UP000306628">
    <property type="component" value="Unassembled WGS sequence"/>
</dbReference>
<name>A0A5S4GRN6_9ACTN</name>
<dbReference type="RefSeq" id="WP_138693860.1">
    <property type="nucleotide sequence ID" value="NZ_JBHSAZ010000043.1"/>
</dbReference>
<proteinExistence type="predicted"/>
<dbReference type="SUPFAM" id="SSF55486">
    <property type="entry name" value="Metalloproteases ('zincins'), catalytic domain"/>
    <property type="match status" value="1"/>
</dbReference>
<evidence type="ECO:0000313" key="2">
    <source>
        <dbReference type="Proteomes" id="UP000306628"/>
    </source>
</evidence>
<keyword evidence="2" id="KW-1185">Reference proteome</keyword>
<gene>
    <name evidence="1" type="ORF">ETD85_33700</name>
</gene>
<reference evidence="1 2" key="1">
    <citation type="submission" date="2019-05" db="EMBL/GenBank/DDBJ databases">
        <title>Draft genome sequence of Nonomuraea zeae DSM 100528.</title>
        <authorList>
            <person name="Saricaoglu S."/>
            <person name="Isik K."/>
        </authorList>
    </citation>
    <scope>NUCLEOTIDE SEQUENCE [LARGE SCALE GENOMIC DNA]</scope>
    <source>
        <strain evidence="1 2">DSM 100528</strain>
    </source>
</reference>
<sequence length="209" mass="22148">MAAPQDGEIRHYQFPGRPGECKIRLAAEGKGVDMRVVRLNIIRVGSEAFTDEDGPRLLAAVKEAAAIFAGSGLELVLGEFRNIGEKAAGGMDVIGGTDEEKDLTVKFATLLPGIDVFVVKAYAGGTVGSSPVCGRCFPAIPGQQIGVVVVLTPEATGKTLAHELGHYLGLEHMASPSTNVMYETVPKGFELSEAQAVEMRHHHVVEKSP</sequence>
<protein>
    <recommendedName>
        <fullName evidence="3">Matrixin family metalloprotease</fullName>
    </recommendedName>
</protein>
<dbReference type="EMBL" id="VCKX01000128">
    <property type="protein sequence ID" value="TMR29070.1"/>
    <property type="molecule type" value="Genomic_DNA"/>
</dbReference>
<organism evidence="1 2">
    <name type="scientific">Nonomuraea zeae</name>
    <dbReference type="NCBI Taxonomy" id="1642303"/>
    <lineage>
        <taxon>Bacteria</taxon>
        <taxon>Bacillati</taxon>
        <taxon>Actinomycetota</taxon>
        <taxon>Actinomycetes</taxon>
        <taxon>Streptosporangiales</taxon>
        <taxon>Streptosporangiaceae</taxon>
        <taxon>Nonomuraea</taxon>
    </lineage>
</organism>